<dbReference type="InterPro" id="IPR007436">
    <property type="entry name" value="DUF485"/>
</dbReference>
<comment type="caution">
    <text evidence="2">The sequence shown here is derived from an EMBL/GenBank/DDBJ whole genome shotgun (WGS) entry which is preliminary data.</text>
</comment>
<dbReference type="Pfam" id="PF04341">
    <property type="entry name" value="DUF485"/>
    <property type="match status" value="1"/>
</dbReference>
<protein>
    <submittedName>
        <fullName evidence="2">Membrane protein</fullName>
    </submittedName>
</protein>
<keyword evidence="1" id="KW-0472">Membrane</keyword>
<keyword evidence="3" id="KW-1185">Reference proteome</keyword>
<dbReference type="PANTHER" id="PTHR38441:SF1">
    <property type="entry name" value="MEMBRANE PROTEIN"/>
    <property type="match status" value="1"/>
</dbReference>
<reference evidence="2 3" key="1">
    <citation type="submission" date="2014-12" db="EMBL/GenBank/DDBJ databases">
        <title>Draft genome sequence of Paenibacillus kamchatkensis strain B-2647.</title>
        <authorList>
            <person name="Karlyshev A.V."/>
            <person name="Kudryashova E.B."/>
        </authorList>
    </citation>
    <scope>NUCLEOTIDE SEQUENCE [LARGE SCALE GENOMIC DNA]</scope>
    <source>
        <strain evidence="2 3">VKM B-2647</strain>
    </source>
</reference>
<evidence type="ECO:0000313" key="2">
    <source>
        <dbReference type="EMBL" id="KIL38755.1"/>
    </source>
</evidence>
<sequence>MQRKAVNYTDIAKSGKFRELLRQKRKFLVPMTVFFFAFYFLLPILTSYTTFLNAPALGPVSWAWLFAFAQFIMTWALCIVYSRRAVKFDALIQEVKREQGLR</sequence>
<dbReference type="RefSeq" id="WP_041050539.1">
    <property type="nucleotide sequence ID" value="NZ_JXAK01000052.1"/>
</dbReference>
<proteinExistence type="predicted"/>
<evidence type="ECO:0000313" key="3">
    <source>
        <dbReference type="Proteomes" id="UP000031967"/>
    </source>
</evidence>
<feature type="transmembrane region" description="Helical" evidence="1">
    <location>
        <begin position="27"/>
        <end position="49"/>
    </location>
</feature>
<keyword evidence="1" id="KW-0812">Transmembrane</keyword>
<dbReference type="EMBL" id="JXAK01000052">
    <property type="protein sequence ID" value="KIL38755.1"/>
    <property type="molecule type" value="Genomic_DNA"/>
</dbReference>
<organism evidence="2 3">
    <name type="scientific">Gordoniibacillus kamchatkensis</name>
    <dbReference type="NCBI Taxonomy" id="1590651"/>
    <lineage>
        <taxon>Bacteria</taxon>
        <taxon>Bacillati</taxon>
        <taxon>Bacillota</taxon>
        <taxon>Bacilli</taxon>
        <taxon>Bacillales</taxon>
        <taxon>Paenibacillaceae</taxon>
        <taxon>Gordoniibacillus</taxon>
    </lineage>
</organism>
<keyword evidence="1" id="KW-1133">Transmembrane helix</keyword>
<feature type="transmembrane region" description="Helical" evidence="1">
    <location>
        <begin position="61"/>
        <end position="81"/>
    </location>
</feature>
<gene>
    <name evidence="2" type="ORF">SD70_24430</name>
</gene>
<dbReference type="PANTHER" id="PTHR38441">
    <property type="entry name" value="INTEGRAL MEMBRANE PROTEIN-RELATED"/>
    <property type="match status" value="1"/>
</dbReference>
<name>A0ABR5ADT8_9BACL</name>
<evidence type="ECO:0000256" key="1">
    <source>
        <dbReference type="SAM" id="Phobius"/>
    </source>
</evidence>
<accession>A0ABR5ADT8</accession>
<dbReference type="Proteomes" id="UP000031967">
    <property type="component" value="Unassembled WGS sequence"/>
</dbReference>